<comment type="similarity">
    <text evidence="1">Belongs to the serine-aspartate repeat-containing protein (SDr) family.</text>
</comment>
<dbReference type="InterPro" id="IPR013784">
    <property type="entry name" value="Carb-bd-like_fold"/>
</dbReference>
<reference evidence="5" key="1">
    <citation type="submission" date="2021-01" db="EMBL/GenBank/DDBJ databases">
        <title>Active Sulfur Cycling in an Early Earth Analoge.</title>
        <authorList>
            <person name="Hahn C.R."/>
            <person name="Youssef N.H."/>
            <person name="Elshahed M."/>
        </authorList>
    </citation>
    <scope>NUCLEOTIDE SEQUENCE</scope>
    <source>
        <strain evidence="5">Zod_Metabat.1151</strain>
    </source>
</reference>
<accession>A0A939CA80</accession>
<dbReference type="Proteomes" id="UP000809243">
    <property type="component" value="Unassembled WGS sequence"/>
</dbReference>
<sequence>MSIVDSIKKGYFFLEDKYYGVLDRVNEYVPIYKAIDPIDKVFPSFILFMLLVICLIIVFSWLTWPSGTFNSTISVVDVGGNPIQGVAINLLLNDGNISLLTDSWGEAMVELPASNIDVPGLFSKDGYEKLAKMLSLYSGTTTTVTLGGASIIFQPVERVIKVVDGSTNQLLERKVTVTYRCSNGVSAPLTQENDEGTPAEFVVMQPANCSVLTATASASGYERKSKTISSETNYIILNPIAVETTGNVSVFVKESGGSYAPDATVRLIESTTSSVADSTSTSQAGSAYFSGVEPGTYTVSVSSSDGRTAQKTGVLVSAGQTAIVSITLPETLSGKKILLQLIESGTDIAVSNAAVVIYEDGIPIDSRTSTSQGIVERAVTNEDSSYLAVITHPDYLATIEPNIPLKAASDNDPIKVAMTKATPENSAKAIVNVLDEEQQPLSGASVWLYSNSHPLIPLNYVAKVTNADGNALFTNLEPASYFARARHAATEAEGQSQTENISAAQTAVLEITLVVSEGTVEATVYDADSSSKEKLATALVEFIDISDGNVLSSCTTDSAGKCESSPIKADRAVYVEASKSGFMKARAAREIDIAKGKQRVEIGLEHESNYTPERALVVNFIGFCSNVECTSSPSSLQSSPTGENSYYGLFLMTLDTEAEYTNIANHIRVGLDSHIALPQSGYGIKIADARAGWAPGADAFVMSRCWNGNKANPFEDPPACADVSNDAKQANAYYGREQGKISLPIKVKFSIEKGLQDGTEVRFAFKARATVAGETIATDEKLEIFEVGAPIDSRADYSWNFKLKRTDTPGQDFELIVPDSIAGVYPLAQNAEYALRYDIYKSKPGVLSASLTAENSSPEAISFEPLSDVFQSGELFPISPMQIEAGTQYFSEDWQDLMLYPVLETGSTPSEIALNLRDASTGLLEDSHSLYFTVASNKHLLIKGLPSKLSDIGTAQLTGKVVEALNQDTAVEDAYVKAIIPEPLNQEKEADNGGRTDPEGIFTITNIPNLSGVQSVTIEVRKAGFATLHHVIPVGHPQVVPSVDYECISFKTAGLEEIESVSVDRSRSSEAAAFVVDASACADNIEIMLESELALSQNEFSLNNDDSEQITVSALKSQDMPLPPLGIGEYYVHLYAKFESDAAGWRGPLQALRVIVSDSNPELCFRLVDPSNETIMKSSFDISQGRDSGRIVNECFAYIEDLLLPEIRKVHVHASNEEIFSIDYGLPPLDPPQEKTRQRTFDAMPISESEPLAPITLAPGGGFVTLQWVDVFMTDEKHFGDANHRVWAHFFRGENDWLNVTGMLPFTAPGSPGEDTKKAVGLLESPFPVIDNAGWVDTDTYHAGNAETIDDVTSEPIWQAQHNVCYNNIKDMNEMLGTCTVSGYFQGQAVQPYAVGSRADKIKLEVRGNGTKISQVKWHYTNTDPNHNGVIDFDVINNSLSGETYALIEVEDSVEGSGILPDSAIDFGWELLEEGIEESVVSSNPLSAAPAQEILPGQMLALSVDSAAVQKFKLYSYSDANLALAFTELGSSPINVDAISISSPTVSDENVLLLKYYTGSLQDYDPAKWQEYGPMDLELEPGSDAVEFNLENTAQIALVAIANVSDSVSLSVDGLVMEEQLRGVKSTHTSNGTSRIDAGQTSKTFNPTPYLNAGNFDLVEYAISSQEPNVRLYFSDSKLSVTERMPSSPEPIEVTAVVSSPEEHKKTKTELFHIRLEGMGQAGCNGYNGLSGQTGFIAKPRVLLNWDWNSIGIDSCDSENADFIYCDPTQFSIMLVKRLERIRQLASDPIENSDEIEDLRWFNAYLVEDNFNDDFRHDFAKHYSSVAFGQPLQGLHEAGYLWDDYFKSADRMGFKRLLENGNEQVPAEIEAGLYNVFIDFYFDQGQYDFFVDSPEGGLKASVHIIFTKLQDPAIYSPFYYLPFNGNLGLEDGGSYHRGGYGLGFVNSSGAIALTDSLATEFVSTESGSGEKLVSTERVSDYSEVNFSEKGMILEIPREHDEM</sequence>
<keyword evidence="5" id="KW-0378">Hydrolase</keyword>
<evidence type="ECO:0000313" key="5">
    <source>
        <dbReference type="EMBL" id="MBN2067490.1"/>
    </source>
</evidence>
<keyword evidence="5" id="KW-0645">Protease</keyword>
<protein>
    <submittedName>
        <fullName evidence="5">Carboxypeptidase regulatory-like domain-containing protein</fullName>
    </submittedName>
</protein>
<name>A0A939CA80_9ARCH</name>
<evidence type="ECO:0000256" key="1">
    <source>
        <dbReference type="ARBA" id="ARBA00007257"/>
    </source>
</evidence>
<organism evidence="5 6">
    <name type="scientific">Candidatus Iainarchaeum sp</name>
    <dbReference type="NCBI Taxonomy" id="3101447"/>
    <lineage>
        <taxon>Archaea</taxon>
        <taxon>Candidatus Iainarchaeota</taxon>
        <taxon>Candidatus Iainarchaeia</taxon>
        <taxon>Candidatus Iainarchaeales</taxon>
        <taxon>Candidatus Iainarchaeaceae</taxon>
        <taxon>Candidatus Iainarchaeum</taxon>
    </lineage>
</organism>
<dbReference type="Pfam" id="PF13620">
    <property type="entry name" value="CarboxypepD_reg"/>
    <property type="match status" value="1"/>
</dbReference>
<dbReference type="GO" id="GO:0004180">
    <property type="term" value="F:carboxypeptidase activity"/>
    <property type="evidence" value="ECO:0007669"/>
    <property type="project" value="UniProtKB-KW"/>
</dbReference>
<dbReference type="PANTHER" id="PTHR36108:SF13">
    <property type="entry name" value="COLOSSIN-B-RELATED"/>
    <property type="match status" value="1"/>
</dbReference>
<keyword evidence="4" id="KW-0472">Membrane</keyword>
<dbReference type="EMBL" id="JAFGDB010000057">
    <property type="protein sequence ID" value="MBN2067490.1"/>
    <property type="molecule type" value="Genomic_DNA"/>
</dbReference>
<dbReference type="Gene3D" id="2.60.40.1120">
    <property type="entry name" value="Carboxypeptidase-like, regulatory domain"/>
    <property type="match status" value="2"/>
</dbReference>
<dbReference type="GO" id="GO:0030246">
    <property type="term" value="F:carbohydrate binding"/>
    <property type="evidence" value="ECO:0007669"/>
    <property type="project" value="InterPro"/>
</dbReference>
<evidence type="ECO:0000256" key="3">
    <source>
        <dbReference type="ARBA" id="ARBA00022729"/>
    </source>
</evidence>
<dbReference type="PANTHER" id="PTHR36108">
    <property type="entry name" value="COLOSSIN-B-RELATED"/>
    <property type="match status" value="1"/>
</dbReference>
<dbReference type="SUPFAM" id="SSF49452">
    <property type="entry name" value="Starch-binding domain-like"/>
    <property type="match status" value="1"/>
</dbReference>
<evidence type="ECO:0000313" key="6">
    <source>
        <dbReference type="Proteomes" id="UP000809243"/>
    </source>
</evidence>
<keyword evidence="3" id="KW-0732">Signal</keyword>
<comment type="caution">
    <text evidence="5">The sequence shown here is derived from an EMBL/GenBank/DDBJ whole genome shotgun (WGS) entry which is preliminary data.</text>
</comment>
<keyword evidence="2" id="KW-0964">Secreted</keyword>
<evidence type="ECO:0000256" key="2">
    <source>
        <dbReference type="ARBA" id="ARBA00022525"/>
    </source>
</evidence>
<gene>
    <name evidence="5" type="ORF">JW744_03410</name>
</gene>
<keyword evidence="4" id="KW-0812">Transmembrane</keyword>
<proteinExistence type="inferred from homology"/>
<keyword evidence="5" id="KW-0121">Carboxypeptidase</keyword>
<feature type="transmembrane region" description="Helical" evidence="4">
    <location>
        <begin position="41"/>
        <end position="64"/>
    </location>
</feature>
<keyword evidence="4" id="KW-1133">Transmembrane helix</keyword>
<feature type="non-terminal residue" evidence="5">
    <location>
        <position position="2002"/>
    </location>
</feature>
<evidence type="ECO:0000256" key="4">
    <source>
        <dbReference type="SAM" id="Phobius"/>
    </source>
</evidence>